<evidence type="ECO:0000256" key="6">
    <source>
        <dbReference type="ARBA" id="ARBA00023163"/>
    </source>
</evidence>
<evidence type="ECO:0000256" key="7">
    <source>
        <dbReference type="PROSITE-ProRule" id="PRU00169"/>
    </source>
</evidence>
<evidence type="ECO:0000259" key="10">
    <source>
        <dbReference type="PROSITE" id="PS50109"/>
    </source>
</evidence>
<dbReference type="PANTHER" id="PTHR43547:SF2">
    <property type="entry name" value="HYBRID SIGNAL TRANSDUCTION HISTIDINE KINASE C"/>
    <property type="match status" value="1"/>
</dbReference>
<keyword evidence="3 7" id="KW-0597">Phosphoprotein</keyword>
<dbReference type="EMBL" id="JBHULE010000019">
    <property type="protein sequence ID" value="MFD2563430.1"/>
    <property type="molecule type" value="Genomic_DNA"/>
</dbReference>
<dbReference type="Pfam" id="PF12833">
    <property type="entry name" value="HTH_18"/>
    <property type="match status" value="1"/>
</dbReference>
<dbReference type="Gene3D" id="3.40.50.2300">
    <property type="match status" value="1"/>
</dbReference>
<dbReference type="SUPFAM" id="SSF47384">
    <property type="entry name" value="Homodimeric domain of signal transducing histidine kinase"/>
    <property type="match status" value="1"/>
</dbReference>
<dbReference type="InterPro" id="IPR036890">
    <property type="entry name" value="HATPase_C_sf"/>
</dbReference>
<dbReference type="SUPFAM" id="SSF55874">
    <property type="entry name" value="ATPase domain of HSP90 chaperone/DNA topoisomerase II/histidine kinase"/>
    <property type="match status" value="1"/>
</dbReference>
<dbReference type="InterPro" id="IPR011006">
    <property type="entry name" value="CheY-like_superfamily"/>
</dbReference>
<dbReference type="Gene3D" id="2.130.10.10">
    <property type="entry name" value="YVTN repeat-like/Quinoprotein amine dehydrogenase"/>
    <property type="match status" value="4"/>
</dbReference>
<dbReference type="InterPro" id="IPR001789">
    <property type="entry name" value="Sig_transdc_resp-reg_receiver"/>
</dbReference>
<dbReference type="PRINTS" id="PR00344">
    <property type="entry name" value="BCTRLSENSOR"/>
</dbReference>
<organism evidence="12 13">
    <name type="scientific">Aquimarina rubra</name>
    <dbReference type="NCBI Taxonomy" id="1920033"/>
    <lineage>
        <taxon>Bacteria</taxon>
        <taxon>Pseudomonadati</taxon>
        <taxon>Bacteroidota</taxon>
        <taxon>Flavobacteriia</taxon>
        <taxon>Flavobacteriales</taxon>
        <taxon>Flavobacteriaceae</taxon>
        <taxon>Aquimarina</taxon>
    </lineage>
</organism>
<dbReference type="InterPro" id="IPR013783">
    <property type="entry name" value="Ig-like_fold"/>
</dbReference>
<comment type="catalytic activity">
    <reaction evidence="1">
        <text>ATP + protein L-histidine = ADP + protein N-phospho-L-histidine.</text>
        <dbReference type="EC" id="2.7.13.3"/>
    </reaction>
</comment>
<dbReference type="RefSeq" id="WP_378292842.1">
    <property type="nucleotide sequence ID" value="NZ_JBHULE010000019.1"/>
</dbReference>
<dbReference type="PROSITE" id="PS01124">
    <property type="entry name" value="HTH_ARAC_FAMILY_2"/>
    <property type="match status" value="1"/>
</dbReference>
<evidence type="ECO:0000256" key="2">
    <source>
        <dbReference type="ARBA" id="ARBA00012438"/>
    </source>
</evidence>
<evidence type="ECO:0000256" key="1">
    <source>
        <dbReference type="ARBA" id="ARBA00000085"/>
    </source>
</evidence>
<dbReference type="PROSITE" id="PS00041">
    <property type="entry name" value="HTH_ARAC_FAMILY_1"/>
    <property type="match status" value="1"/>
</dbReference>
<evidence type="ECO:0000256" key="3">
    <source>
        <dbReference type="ARBA" id="ARBA00022553"/>
    </source>
</evidence>
<dbReference type="PROSITE" id="PS50109">
    <property type="entry name" value="HIS_KIN"/>
    <property type="match status" value="1"/>
</dbReference>
<dbReference type="SMART" id="SM00388">
    <property type="entry name" value="HisKA"/>
    <property type="match status" value="1"/>
</dbReference>
<name>A0ABW5LF37_9FLAO</name>
<dbReference type="InterPro" id="IPR009057">
    <property type="entry name" value="Homeodomain-like_sf"/>
</dbReference>
<dbReference type="CDD" id="cd00082">
    <property type="entry name" value="HisKA"/>
    <property type="match status" value="1"/>
</dbReference>
<dbReference type="InterPro" id="IPR004358">
    <property type="entry name" value="Sig_transdc_His_kin-like_C"/>
</dbReference>
<dbReference type="SUPFAM" id="SSF46689">
    <property type="entry name" value="Homeodomain-like"/>
    <property type="match status" value="1"/>
</dbReference>
<dbReference type="SMART" id="SM00342">
    <property type="entry name" value="HTH_ARAC"/>
    <property type="match status" value="1"/>
</dbReference>
<dbReference type="InterPro" id="IPR003661">
    <property type="entry name" value="HisK_dim/P_dom"/>
</dbReference>
<keyword evidence="6" id="KW-0804">Transcription</keyword>
<dbReference type="Gene3D" id="2.60.40.10">
    <property type="entry name" value="Immunoglobulins"/>
    <property type="match status" value="1"/>
</dbReference>
<dbReference type="SUPFAM" id="SSF63829">
    <property type="entry name" value="Calcium-dependent phosphotriesterase"/>
    <property type="match status" value="3"/>
</dbReference>
<feature type="domain" description="Response regulatory" evidence="11">
    <location>
        <begin position="1140"/>
        <end position="1255"/>
    </location>
</feature>
<dbReference type="Proteomes" id="UP001597319">
    <property type="component" value="Unassembled WGS sequence"/>
</dbReference>
<gene>
    <name evidence="12" type="ORF">ACFSR1_12195</name>
</gene>
<dbReference type="InterPro" id="IPR011123">
    <property type="entry name" value="Y_Y_Y"/>
</dbReference>
<accession>A0ABW5LF37</accession>
<evidence type="ECO:0000256" key="8">
    <source>
        <dbReference type="SAM" id="SignalP"/>
    </source>
</evidence>
<feature type="chain" id="PRO_5047344952" description="histidine kinase" evidence="8">
    <location>
        <begin position="23"/>
        <end position="1388"/>
    </location>
</feature>
<dbReference type="InterPro" id="IPR011110">
    <property type="entry name" value="Reg_prop"/>
</dbReference>
<evidence type="ECO:0000313" key="12">
    <source>
        <dbReference type="EMBL" id="MFD2563430.1"/>
    </source>
</evidence>
<protein>
    <recommendedName>
        <fullName evidence="2">histidine kinase</fullName>
        <ecNumber evidence="2">2.7.13.3</ecNumber>
    </recommendedName>
</protein>
<dbReference type="Gene3D" id="3.30.565.10">
    <property type="entry name" value="Histidine kinase-like ATPase, C-terminal domain"/>
    <property type="match status" value="1"/>
</dbReference>
<feature type="domain" description="Histidine kinase" evidence="10">
    <location>
        <begin position="864"/>
        <end position="1096"/>
    </location>
</feature>
<keyword evidence="5" id="KW-0238">DNA-binding</keyword>
<dbReference type="InterPro" id="IPR015943">
    <property type="entry name" value="WD40/YVTN_repeat-like_dom_sf"/>
</dbReference>
<feature type="signal peptide" evidence="8">
    <location>
        <begin position="1"/>
        <end position="22"/>
    </location>
</feature>
<dbReference type="PROSITE" id="PS50110">
    <property type="entry name" value="RESPONSE_REGULATORY"/>
    <property type="match status" value="1"/>
</dbReference>
<dbReference type="InterPro" id="IPR018060">
    <property type="entry name" value="HTH_AraC"/>
</dbReference>
<dbReference type="InterPro" id="IPR005467">
    <property type="entry name" value="His_kinase_dom"/>
</dbReference>
<dbReference type="InterPro" id="IPR003594">
    <property type="entry name" value="HATPase_dom"/>
</dbReference>
<dbReference type="Pfam" id="PF02518">
    <property type="entry name" value="HATPase_c"/>
    <property type="match status" value="1"/>
</dbReference>
<dbReference type="Pfam" id="PF07495">
    <property type="entry name" value="Y_Y_Y"/>
    <property type="match status" value="1"/>
</dbReference>
<dbReference type="PANTHER" id="PTHR43547">
    <property type="entry name" value="TWO-COMPONENT HISTIDINE KINASE"/>
    <property type="match status" value="1"/>
</dbReference>
<dbReference type="SMART" id="SM00448">
    <property type="entry name" value="REC"/>
    <property type="match status" value="1"/>
</dbReference>
<dbReference type="Pfam" id="PF07494">
    <property type="entry name" value="Reg_prop"/>
    <property type="match status" value="5"/>
</dbReference>
<dbReference type="InterPro" id="IPR036097">
    <property type="entry name" value="HisK_dim/P_sf"/>
</dbReference>
<sequence length="1388" mass="159243">MNIKKIIVHILFFCCCVNYLWAQQKSNDFNFVNIEDGISKIAVPVIVQDHNGFIWIGTSGAGIHRYDGIEFKSYKHKLQDTASLSSSSIYCAFVDRKNRLWVGTENGLDLYDRELDQFKRIDIISQLKNFYQSEIAVNCIIEDDSGDIFIGTYTRGLLKLDAETFKIEQVANVNKGANQGFVDVHDLQINSEGKIYAATNYGLKIYDPETNTLRLSVFETEKGLQSVQTPIKSLLIDTNNNIWLGSFSQGIYRIEKRSDKVFNIKNLQFTNKRIFSLISNADGSILCGTENDGLFHIQADGELIKNYLFDKNNKNSIRSNSIWSLFLDSNERIWMGYYNKGIAVHDKLYDKFKNIESLASNPNSLEAGSVTGIVQDKSGLLWISTDGGGIDVYDPNSQKFIHINKYSTKEFSNLTAYDIQTIFIDSNENVWAGSWSGGVFLLKNGSKKFINYTVENTKGRLSSNSILSFAEDADGVIWIGTFFGGIVSYNPVNNEFTHYTSKEFSTYGIPTSDVRKVLMDSDNNLWIGTATGLYKVSKNKTDQFSVVSLREKMNSKYQNKSDTNHILSMYEGTDGSIWIGTKGAGLCRYNPKTDNFIWYNELYELKDENVSAIIEDEQNNIWISGNNGIHKLDLIKETIKNYNINDGLLSNDFNFNAVFRDKKGTIYFGNYEGIDYFNLKNIKTNNSTTNLFLTDFKIFNKKVYPNQEGSPLSRVISETDSISLSNEQSVFTIEYTGVNYTRPEKNQYAYYLEGLEDSWNYVENTRSATYTNLDPGNYIFKLKVANNDGKWNENPLHLHIKILPPWWKTTWAMTSYILLFLLGIYLLNKITQKRIKEKQQIRYEREKRIKEEELHNKKLQFFTNISHEFRTPLTLILNPLEDILKNKELNLPKEVNEKHLVIHKNTDRLYRLINELMDYRKLELNKLSIKARELDIINFVRDVVSHFVVEASHKKIDLTVHHDLPELKVWVDIGMLEKIIFNLLSNAFKVTKEGGKITISIKKIGQTLAEKTGNSKLSESFEISVSDTGPGLKKEQLDKIFERFYQVDNLNKWYYGGTGIGLEVVRSFVELHKGKVEVDSIVNRGTTFSVILPLGKEHFTEDEILLSDEESDVLSKTRFIGSVHNQNLENQIEEEHKTNRLLIVEDNTELRNYLKQELSNNYRVFDAKNGGEGLEIAKREVPDIIITDVIMPEMDGFEFCSKIKKDIKTSHIPILMLTAKTMEDDRLKGIESGADVYLNKPFDMRVLKSYLTQMLTIRQIVFNKYFSDVSDAQINENNTSLDKEFIQKVLNHIYENLSDPDLSVESLSSELHLSRSQFYRKVKTLTGQTANQFLRNIRLQKAKQVLESGSTNISEVCYKVGFSSPSYFTKCFKTHFGILPTEVTINES</sequence>
<keyword evidence="4" id="KW-0805">Transcription regulation</keyword>
<dbReference type="Gene3D" id="1.10.10.60">
    <property type="entry name" value="Homeodomain-like"/>
    <property type="match status" value="2"/>
</dbReference>
<evidence type="ECO:0000259" key="11">
    <source>
        <dbReference type="PROSITE" id="PS50110"/>
    </source>
</evidence>
<dbReference type="EC" id="2.7.13.3" evidence="2"/>
<evidence type="ECO:0000256" key="5">
    <source>
        <dbReference type="ARBA" id="ARBA00023125"/>
    </source>
</evidence>
<keyword evidence="13" id="KW-1185">Reference proteome</keyword>
<dbReference type="Pfam" id="PF00072">
    <property type="entry name" value="Response_reg"/>
    <property type="match status" value="1"/>
</dbReference>
<dbReference type="InterPro" id="IPR018062">
    <property type="entry name" value="HTH_AraC-typ_CS"/>
</dbReference>
<keyword evidence="8" id="KW-0732">Signal</keyword>
<proteinExistence type="predicted"/>
<reference evidence="13" key="1">
    <citation type="journal article" date="2019" name="Int. J. Syst. Evol. Microbiol.">
        <title>The Global Catalogue of Microorganisms (GCM) 10K type strain sequencing project: providing services to taxonomists for standard genome sequencing and annotation.</title>
        <authorList>
            <consortium name="The Broad Institute Genomics Platform"/>
            <consortium name="The Broad Institute Genome Sequencing Center for Infectious Disease"/>
            <person name="Wu L."/>
            <person name="Ma J."/>
        </authorList>
    </citation>
    <scope>NUCLEOTIDE SEQUENCE [LARGE SCALE GENOMIC DNA]</scope>
    <source>
        <strain evidence="13">KCTC 52274</strain>
    </source>
</reference>
<evidence type="ECO:0000259" key="9">
    <source>
        <dbReference type="PROSITE" id="PS01124"/>
    </source>
</evidence>
<feature type="modified residue" description="4-aspartylphosphate" evidence="7">
    <location>
        <position position="1188"/>
    </location>
</feature>
<dbReference type="SUPFAM" id="SSF52172">
    <property type="entry name" value="CheY-like"/>
    <property type="match status" value="1"/>
</dbReference>
<dbReference type="SMART" id="SM00387">
    <property type="entry name" value="HATPase_c"/>
    <property type="match status" value="1"/>
</dbReference>
<feature type="domain" description="HTH araC/xylS-type" evidence="9">
    <location>
        <begin position="1287"/>
        <end position="1386"/>
    </location>
</feature>
<dbReference type="Gene3D" id="1.10.287.130">
    <property type="match status" value="1"/>
</dbReference>
<dbReference type="Pfam" id="PF00512">
    <property type="entry name" value="HisKA"/>
    <property type="match status" value="1"/>
</dbReference>
<dbReference type="CDD" id="cd17574">
    <property type="entry name" value="REC_OmpR"/>
    <property type="match status" value="1"/>
</dbReference>
<evidence type="ECO:0000256" key="4">
    <source>
        <dbReference type="ARBA" id="ARBA00023015"/>
    </source>
</evidence>
<evidence type="ECO:0000313" key="13">
    <source>
        <dbReference type="Proteomes" id="UP001597319"/>
    </source>
</evidence>
<comment type="caution">
    <text evidence="12">The sequence shown here is derived from an EMBL/GenBank/DDBJ whole genome shotgun (WGS) entry which is preliminary data.</text>
</comment>